<proteinExistence type="predicted"/>
<dbReference type="Pfam" id="PF04055">
    <property type="entry name" value="Radical_SAM"/>
    <property type="match status" value="1"/>
</dbReference>
<evidence type="ECO:0000256" key="2">
    <source>
        <dbReference type="ARBA" id="ARBA00022485"/>
    </source>
</evidence>
<dbReference type="PANTHER" id="PTHR11228:SF7">
    <property type="entry name" value="PQQA PEPTIDE CYCLASE"/>
    <property type="match status" value="1"/>
</dbReference>
<evidence type="ECO:0000313" key="10">
    <source>
        <dbReference type="Proteomes" id="UP001246473"/>
    </source>
</evidence>
<dbReference type="GO" id="GO:0016491">
    <property type="term" value="F:oxidoreductase activity"/>
    <property type="evidence" value="ECO:0007669"/>
    <property type="project" value="UniProtKB-KW"/>
</dbReference>
<evidence type="ECO:0000313" key="9">
    <source>
        <dbReference type="EMBL" id="MDT8837794.1"/>
    </source>
</evidence>
<dbReference type="SFLD" id="SFLDG01067">
    <property type="entry name" value="SPASM/twitch_domain_containing"/>
    <property type="match status" value="1"/>
</dbReference>
<evidence type="ECO:0000256" key="5">
    <source>
        <dbReference type="ARBA" id="ARBA00023002"/>
    </source>
</evidence>
<dbReference type="SFLD" id="SFLDS00029">
    <property type="entry name" value="Radical_SAM"/>
    <property type="match status" value="1"/>
</dbReference>
<evidence type="ECO:0000256" key="7">
    <source>
        <dbReference type="ARBA" id="ARBA00023014"/>
    </source>
</evidence>
<comment type="cofactor">
    <cofactor evidence="1">
        <name>[4Fe-4S] cluster</name>
        <dbReference type="ChEBI" id="CHEBI:49883"/>
    </cofactor>
</comment>
<reference evidence="9" key="1">
    <citation type="submission" date="2022-08" db="EMBL/GenBank/DDBJ databases">
        <authorList>
            <person name="Kim S.-J."/>
        </authorList>
    </citation>
    <scope>NUCLEOTIDE SEQUENCE</scope>
    <source>
        <strain evidence="9">KJ</strain>
    </source>
</reference>
<dbReference type="GO" id="GO:0051539">
    <property type="term" value="F:4 iron, 4 sulfur cluster binding"/>
    <property type="evidence" value="ECO:0007669"/>
    <property type="project" value="UniProtKB-KW"/>
</dbReference>
<dbReference type="PANTHER" id="PTHR11228">
    <property type="entry name" value="RADICAL SAM DOMAIN PROTEIN"/>
    <property type="match status" value="1"/>
</dbReference>
<evidence type="ECO:0000256" key="6">
    <source>
        <dbReference type="ARBA" id="ARBA00023004"/>
    </source>
</evidence>
<organism evidence="9 10">
    <name type="scientific">Paraburkholderia fungorum</name>
    <dbReference type="NCBI Taxonomy" id="134537"/>
    <lineage>
        <taxon>Bacteria</taxon>
        <taxon>Pseudomonadati</taxon>
        <taxon>Pseudomonadota</taxon>
        <taxon>Betaproteobacteria</taxon>
        <taxon>Burkholderiales</taxon>
        <taxon>Burkholderiaceae</taxon>
        <taxon>Paraburkholderia</taxon>
    </lineage>
</organism>
<dbReference type="InterPro" id="IPR007197">
    <property type="entry name" value="rSAM"/>
</dbReference>
<protein>
    <submittedName>
        <fullName evidence="9">Radical SAM protein</fullName>
    </submittedName>
</protein>
<dbReference type="AlphaFoldDB" id="A0AAP5UVB7"/>
<name>A0AAP5UVB7_9BURK</name>
<dbReference type="GO" id="GO:0046872">
    <property type="term" value="F:metal ion binding"/>
    <property type="evidence" value="ECO:0007669"/>
    <property type="project" value="UniProtKB-KW"/>
</dbReference>
<gene>
    <name evidence="9" type="ORF">ParKJ_10255</name>
</gene>
<sequence>MKYCPTDNKFVGTDGPAVKGDIPHVMWHVTDVCPLSCPYCFARKTDRGLPEEYITPIVEKLSAIGVQKVDLSGGEPLAYKHLNQVCRELWSAGIHTTLTTSGVGAKTNKEFVISNCKSFARLMVSLDAFGDDHDRLRQRPGAWEDALAFIRSIDTHTRMERCRINTVVTKPYLDSGWGDKLGTMVKNLGVREWCLIQPHPANKKSDFDEYSINDSDFRAEVTRCQTSDFCRQIITRQNSLYSTYWNIQPDGTLQQHTETAADRNSVSLIDQSTTDIQSFLKESITIVPT</sequence>
<dbReference type="EMBL" id="JANSLM010000003">
    <property type="protein sequence ID" value="MDT8837794.1"/>
    <property type="molecule type" value="Genomic_DNA"/>
</dbReference>
<dbReference type="InterPro" id="IPR013785">
    <property type="entry name" value="Aldolase_TIM"/>
</dbReference>
<keyword evidence="6" id="KW-0408">Iron</keyword>
<dbReference type="RefSeq" id="WP_315696870.1">
    <property type="nucleotide sequence ID" value="NZ_JANSLM010000003.1"/>
</dbReference>
<dbReference type="Proteomes" id="UP001246473">
    <property type="component" value="Unassembled WGS sequence"/>
</dbReference>
<dbReference type="InterPro" id="IPR058240">
    <property type="entry name" value="rSAM_sf"/>
</dbReference>
<comment type="caution">
    <text evidence="9">The sequence shown here is derived from an EMBL/GenBank/DDBJ whole genome shotgun (WGS) entry which is preliminary data.</text>
</comment>
<evidence type="ECO:0000256" key="4">
    <source>
        <dbReference type="ARBA" id="ARBA00022723"/>
    </source>
</evidence>
<evidence type="ECO:0000256" key="1">
    <source>
        <dbReference type="ARBA" id="ARBA00001966"/>
    </source>
</evidence>
<keyword evidence="2" id="KW-0004">4Fe-4S</keyword>
<dbReference type="SUPFAM" id="SSF102114">
    <property type="entry name" value="Radical SAM enzymes"/>
    <property type="match status" value="1"/>
</dbReference>
<dbReference type="InterPro" id="IPR000385">
    <property type="entry name" value="MoaA_NifB_PqqE_Fe-S-bd_CS"/>
</dbReference>
<keyword evidence="3" id="KW-0949">S-adenosyl-L-methionine</keyword>
<evidence type="ECO:0000256" key="3">
    <source>
        <dbReference type="ARBA" id="ARBA00022691"/>
    </source>
</evidence>
<keyword evidence="7" id="KW-0411">Iron-sulfur</keyword>
<dbReference type="PROSITE" id="PS01305">
    <property type="entry name" value="MOAA_NIFB_PQQE"/>
    <property type="match status" value="1"/>
</dbReference>
<keyword evidence="5" id="KW-0560">Oxidoreductase</keyword>
<accession>A0AAP5UVB7</accession>
<dbReference type="Gene3D" id="3.20.20.70">
    <property type="entry name" value="Aldolase class I"/>
    <property type="match status" value="1"/>
</dbReference>
<keyword evidence="4" id="KW-0479">Metal-binding</keyword>
<dbReference type="InterPro" id="IPR050377">
    <property type="entry name" value="Radical_SAM_PqqE_MftC-like"/>
</dbReference>
<feature type="domain" description="Radical SAM core" evidence="8">
    <location>
        <begin position="29"/>
        <end position="151"/>
    </location>
</feature>
<dbReference type="CDD" id="cd01335">
    <property type="entry name" value="Radical_SAM"/>
    <property type="match status" value="1"/>
</dbReference>
<evidence type="ECO:0000259" key="8">
    <source>
        <dbReference type="Pfam" id="PF04055"/>
    </source>
</evidence>